<dbReference type="RefSeq" id="WP_343810122.1">
    <property type="nucleotide sequence ID" value="NZ_BAAADS010000001.1"/>
</dbReference>
<accession>A0ABN1FK24</accession>
<evidence type="ECO:0000313" key="1">
    <source>
        <dbReference type="EMBL" id="GAA0592470.1"/>
    </source>
</evidence>
<protein>
    <submittedName>
        <fullName evidence="1">Uncharacterized protein</fullName>
    </submittedName>
</protein>
<reference evidence="1 2" key="1">
    <citation type="journal article" date="2019" name="Int. J. Syst. Evol. Microbiol.">
        <title>The Global Catalogue of Microorganisms (GCM) 10K type strain sequencing project: providing services to taxonomists for standard genome sequencing and annotation.</title>
        <authorList>
            <consortium name="The Broad Institute Genomics Platform"/>
            <consortium name="The Broad Institute Genome Sequencing Center for Infectious Disease"/>
            <person name="Wu L."/>
            <person name="Ma J."/>
        </authorList>
    </citation>
    <scope>NUCLEOTIDE SEQUENCE [LARGE SCALE GENOMIC DNA]</scope>
    <source>
        <strain evidence="1 2">JCM 15395</strain>
    </source>
</reference>
<name>A0ABN1FK24_9BACI</name>
<sequence length="140" mass="15820">MYRRNDCYYFGAVNKYKIEPQDVSEVSYDGIIRWGEAGDVFQLDGIRNEKTVYFESSLQEWAQLIESGGFASIFKKKQVLFVGDRNGRIDGYAIVALPGVTSTNQEMLVIETGGEARVVHAILRKILSKHAVRITVPWQG</sequence>
<dbReference type="Proteomes" id="UP001500866">
    <property type="component" value="Unassembled WGS sequence"/>
</dbReference>
<organism evidence="1 2">
    <name type="scientific">Virgibacillus siamensis</name>
    <dbReference type="NCBI Taxonomy" id="480071"/>
    <lineage>
        <taxon>Bacteria</taxon>
        <taxon>Bacillati</taxon>
        <taxon>Bacillota</taxon>
        <taxon>Bacilli</taxon>
        <taxon>Bacillales</taxon>
        <taxon>Bacillaceae</taxon>
        <taxon>Virgibacillus</taxon>
    </lineage>
</organism>
<proteinExistence type="predicted"/>
<evidence type="ECO:0000313" key="2">
    <source>
        <dbReference type="Proteomes" id="UP001500866"/>
    </source>
</evidence>
<keyword evidence="2" id="KW-1185">Reference proteome</keyword>
<gene>
    <name evidence="1" type="ORF">GCM10009001_05810</name>
</gene>
<comment type="caution">
    <text evidence="1">The sequence shown here is derived from an EMBL/GenBank/DDBJ whole genome shotgun (WGS) entry which is preliminary data.</text>
</comment>
<dbReference type="EMBL" id="BAAADS010000001">
    <property type="protein sequence ID" value="GAA0592470.1"/>
    <property type="molecule type" value="Genomic_DNA"/>
</dbReference>